<keyword evidence="4" id="KW-1015">Disulfide bond</keyword>
<feature type="signal peptide" evidence="6">
    <location>
        <begin position="1"/>
        <end position="20"/>
    </location>
</feature>
<keyword evidence="6" id="KW-0732">Signal</keyword>
<sequence length="402" mass="43375">MKRCIAAVLLVLSLAAGRLAADDHVDTIRLPSNGLADEVATAATEIGAEKKRPWKCCDSPLCSRSIPPRCRCMDAVEQCDEACTRCEASKSDPSKRICNDRYHGWPGPNCTEPDADDVPSGAGPVVVAHQETVAEETRPWGRCCDRPLCTRSVPPACRCLDNVDRCAPTCKRCVVSIFDPTDHSCDDIYHGEPGPRCTRADRNGDISSGVVAVAAAAEIAVSDKKSIVGGEEKARPWRCCDEPICTMSFPPICFCRDRVKKCAKTCNKCDQDESDASRHVCGDSYFGWPGPRCTKPNDDDDVPSGPGVSAQATAAVARVETAAAMMAVSEELNVVDGEKARPWKCCDQTLCTRSAPPTCFCHDKVKKCAKTCKNCLKDDSGTSLRVCGDPYFGWPGPKCTKV</sequence>
<dbReference type="CDD" id="cd00023">
    <property type="entry name" value="BBI"/>
    <property type="match status" value="4"/>
</dbReference>
<dbReference type="SMART" id="SM00269">
    <property type="entry name" value="BowB"/>
    <property type="match status" value="4"/>
</dbReference>
<evidence type="ECO:0000256" key="6">
    <source>
        <dbReference type="SAM" id="SignalP"/>
    </source>
</evidence>
<dbReference type="PANTHER" id="PTHR33479:SF14">
    <property type="entry name" value="BOWMAN-BIRK SERINE PROTEASE INHIBITORS FAMILY DOMAIN-CONTAINING PROTEIN"/>
    <property type="match status" value="1"/>
</dbReference>
<dbReference type="PANTHER" id="PTHR33479">
    <property type="entry name" value="BOWMAN-BIRK TYPE BRAN TRYPSIN INHIBITOR"/>
    <property type="match status" value="1"/>
</dbReference>
<dbReference type="InterPro" id="IPR000877">
    <property type="entry name" value="Prot_inh_BBI"/>
</dbReference>
<evidence type="ECO:0000256" key="4">
    <source>
        <dbReference type="ARBA" id="ARBA00023157"/>
    </source>
</evidence>
<evidence type="ECO:0000259" key="7">
    <source>
        <dbReference type="PROSITE" id="PS00281"/>
    </source>
</evidence>
<dbReference type="InterPro" id="IPR035995">
    <property type="entry name" value="Bowman-Birk_prot_inh"/>
</dbReference>
<dbReference type="Proteomes" id="UP000324705">
    <property type="component" value="Chromosome 3B"/>
</dbReference>
<accession>A0A9R1RVX0</accession>
<gene>
    <name evidence="8" type="ORF">TRITD_3Bv1G009740</name>
</gene>
<evidence type="ECO:0000313" key="9">
    <source>
        <dbReference type="Proteomes" id="UP000324705"/>
    </source>
</evidence>
<feature type="chain" id="PRO_5040300702" description="Bowman-Birk serine protease inhibitors family domain-containing protein" evidence="6">
    <location>
        <begin position="21"/>
        <end position="402"/>
    </location>
</feature>
<evidence type="ECO:0000256" key="5">
    <source>
        <dbReference type="RuleBase" id="RU003856"/>
    </source>
</evidence>
<dbReference type="AlphaFoldDB" id="A0A9R1RVX0"/>
<dbReference type="EMBL" id="LT934116">
    <property type="protein sequence ID" value="VAH71431.1"/>
    <property type="molecule type" value="Genomic_DNA"/>
</dbReference>
<reference evidence="8 9" key="1">
    <citation type="submission" date="2017-09" db="EMBL/GenBank/DDBJ databases">
        <authorList>
            <consortium name="International Durum Wheat Genome Sequencing Consortium (IDWGSC)"/>
            <person name="Milanesi L."/>
        </authorList>
    </citation>
    <scope>NUCLEOTIDE SEQUENCE [LARGE SCALE GENOMIC DNA]</scope>
    <source>
        <strain evidence="9">cv. Svevo</strain>
    </source>
</reference>
<dbReference type="PROSITE" id="PS00281">
    <property type="entry name" value="BOWMAN_BIRK"/>
    <property type="match status" value="2"/>
</dbReference>
<feature type="domain" description="Bowman-Birk serine protease inhibitors family" evidence="7">
    <location>
        <begin position="255"/>
        <end position="269"/>
    </location>
</feature>
<dbReference type="Gramene" id="TRITD3Bv1G009740.1">
    <property type="protein sequence ID" value="TRITD3Bv1G009740.1"/>
    <property type="gene ID" value="TRITD3Bv1G009740"/>
</dbReference>
<dbReference type="GO" id="GO:0005576">
    <property type="term" value="C:extracellular region"/>
    <property type="evidence" value="ECO:0007669"/>
    <property type="project" value="InterPro"/>
</dbReference>
<dbReference type="Pfam" id="PF00228">
    <property type="entry name" value="Bowman-Birk_leg"/>
    <property type="match status" value="4"/>
</dbReference>
<dbReference type="Gene3D" id="2.10.69.10">
    <property type="entry name" value="Cysteine Protease (Bromelain) Inhibitor, subunit H"/>
    <property type="match status" value="4"/>
</dbReference>
<evidence type="ECO:0000256" key="2">
    <source>
        <dbReference type="ARBA" id="ARBA00022690"/>
    </source>
</evidence>
<proteinExistence type="inferred from homology"/>
<dbReference type="SUPFAM" id="SSF57247">
    <property type="entry name" value="Bowman-Birk inhibitor, BBI"/>
    <property type="match status" value="4"/>
</dbReference>
<evidence type="ECO:0000313" key="8">
    <source>
        <dbReference type="EMBL" id="VAH71431.1"/>
    </source>
</evidence>
<name>A0A9R1RVX0_TRITD</name>
<evidence type="ECO:0000256" key="1">
    <source>
        <dbReference type="ARBA" id="ARBA00008506"/>
    </source>
</evidence>
<feature type="domain" description="Bowman-Birk serine protease inhibitors family" evidence="7">
    <location>
        <begin position="159"/>
        <end position="173"/>
    </location>
</feature>
<comment type="similarity">
    <text evidence="1 5">Belongs to the Bowman-Birk serine protease inhibitor family.</text>
</comment>
<keyword evidence="9" id="KW-1185">Reference proteome</keyword>
<keyword evidence="2 5" id="KW-0646">Protease inhibitor</keyword>
<organism evidence="8 9">
    <name type="scientific">Triticum turgidum subsp. durum</name>
    <name type="common">Durum wheat</name>
    <name type="synonym">Triticum durum</name>
    <dbReference type="NCBI Taxonomy" id="4567"/>
    <lineage>
        <taxon>Eukaryota</taxon>
        <taxon>Viridiplantae</taxon>
        <taxon>Streptophyta</taxon>
        <taxon>Embryophyta</taxon>
        <taxon>Tracheophyta</taxon>
        <taxon>Spermatophyta</taxon>
        <taxon>Magnoliopsida</taxon>
        <taxon>Liliopsida</taxon>
        <taxon>Poales</taxon>
        <taxon>Poaceae</taxon>
        <taxon>BOP clade</taxon>
        <taxon>Pooideae</taxon>
        <taxon>Triticodae</taxon>
        <taxon>Triticeae</taxon>
        <taxon>Triticinae</taxon>
        <taxon>Triticum</taxon>
    </lineage>
</organism>
<evidence type="ECO:0000256" key="3">
    <source>
        <dbReference type="ARBA" id="ARBA00022900"/>
    </source>
</evidence>
<dbReference type="OMA" id="ACKHCES"/>
<protein>
    <recommendedName>
        <fullName evidence="7">Bowman-Birk serine protease inhibitors family domain-containing protein</fullName>
    </recommendedName>
</protein>
<keyword evidence="3 5" id="KW-0722">Serine protease inhibitor</keyword>
<dbReference type="GO" id="GO:0004867">
    <property type="term" value="F:serine-type endopeptidase inhibitor activity"/>
    <property type="evidence" value="ECO:0007669"/>
    <property type="project" value="UniProtKB-KW"/>
</dbReference>